<organism evidence="1">
    <name type="scientific">Physcomitrium patens</name>
    <name type="common">Spreading-leaved earth moss</name>
    <name type="synonym">Physcomitrella patens</name>
    <dbReference type="NCBI Taxonomy" id="3218"/>
    <lineage>
        <taxon>Eukaryota</taxon>
        <taxon>Viridiplantae</taxon>
        <taxon>Streptophyta</taxon>
        <taxon>Embryophyta</taxon>
        <taxon>Bryophyta</taxon>
        <taxon>Bryophytina</taxon>
        <taxon>Bryopsida</taxon>
        <taxon>Funariidae</taxon>
        <taxon>Funariales</taxon>
        <taxon>Funariaceae</taxon>
        <taxon>Physcomitrium</taxon>
    </lineage>
</organism>
<sequence>MRQFLIHSSSDLAKGCTVLVDVTSTRALRLVDRGYCSLFKPSIVFGSSRLVDL</sequence>
<evidence type="ECO:0000313" key="3">
    <source>
        <dbReference type="Proteomes" id="UP000006727"/>
    </source>
</evidence>
<name>A0A2K1KN58_PHYPA</name>
<reference evidence="2" key="3">
    <citation type="submission" date="2020-12" db="UniProtKB">
        <authorList>
            <consortium name="EnsemblPlants"/>
        </authorList>
    </citation>
    <scope>IDENTIFICATION</scope>
</reference>
<dbReference type="PaxDb" id="3218-PP1S284_29V6.1"/>
<dbReference type="Proteomes" id="UP000006727">
    <property type="component" value="Chromosome 4"/>
</dbReference>
<reference evidence="1 3" key="1">
    <citation type="journal article" date="2008" name="Science">
        <title>The Physcomitrella genome reveals evolutionary insights into the conquest of land by plants.</title>
        <authorList>
            <person name="Rensing S."/>
            <person name="Lang D."/>
            <person name="Zimmer A."/>
            <person name="Terry A."/>
            <person name="Salamov A."/>
            <person name="Shapiro H."/>
            <person name="Nishiyama T."/>
            <person name="Perroud P.-F."/>
            <person name="Lindquist E."/>
            <person name="Kamisugi Y."/>
            <person name="Tanahashi T."/>
            <person name="Sakakibara K."/>
            <person name="Fujita T."/>
            <person name="Oishi K."/>
            <person name="Shin-I T."/>
            <person name="Kuroki Y."/>
            <person name="Toyoda A."/>
            <person name="Suzuki Y."/>
            <person name="Hashimoto A."/>
            <person name="Yamaguchi K."/>
            <person name="Sugano A."/>
            <person name="Kohara Y."/>
            <person name="Fujiyama A."/>
            <person name="Anterola A."/>
            <person name="Aoki S."/>
            <person name="Ashton N."/>
            <person name="Barbazuk W.B."/>
            <person name="Barker E."/>
            <person name="Bennetzen J."/>
            <person name="Bezanilla M."/>
            <person name="Blankenship R."/>
            <person name="Cho S.H."/>
            <person name="Dutcher S."/>
            <person name="Estelle M."/>
            <person name="Fawcett J.A."/>
            <person name="Gundlach H."/>
            <person name="Hanada K."/>
            <person name="Heyl A."/>
            <person name="Hicks K.A."/>
            <person name="Hugh J."/>
            <person name="Lohr M."/>
            <person name="Mayer K."/>
            <person name="Melkozernov A."/>
            <person name="Murata T."/>
            <person name="Nelson D."/>
            <person name="Pils B."/>
            <person name="Prigge M."/>
            <person name="Reiss B."/>
            <person name="Renner T."/>
            <person name="Rombauts S."/>
            <person name="Rushton P."/>
            <person name="Sanderfoot A."/>
            <person name="Schween G."/>
            <person name="Shiu S.-H."/>
            <person name="Stueber K."/>
            <person name="Theodoulou F.L."/>
            <person name="Tu H."/>
            <person name="Van de Peer Y."/>
            <person name="Verrier P.J."/>
            <person name="Waters E."/>
            <person name="Wood A."/>
            <person name="Yang L."/>
            <person name="Cove D."/>
            <person name="Cuming A."/>
            <person name="Hasebe M."/>
            <person name="Lucas S."/>
            <person name="Mishler D.B."/>
            <person name="Reski R."/>
            <person name="Grigoriev I."/>
            <person name="Quatrano R.S."/>
            <person name="Boore J.L."/>
        </authorList>
    </citation>
    <scope>NUCLEOTIDE SEQUENCE [LARGE SCALE GENOMIC DNA]</scope>
    <source>
        <strain evidence="2 3">cv. Gransden 2004</strain>
    </source>
</reference>
<accession>A0A2K1KN58</accession>
<protein>
    <submittedName>
        <fullName evidence="1 2">Uncharacterized protein</fullName>
    </submittedName>
</protein>
<dbReference type="EnsemblPlants" id="Pp3c4_12220V3.1">
    <property type="protein sequence ID" value="PAC:32920124.CDS.1"/>
    <property type="gene ID" value="Pp3c4_12220"/>
</dbReference>
<proteinExistence type="predicted"/>
<evidence type="ECO:0000313" key="1">
    <source>
        <dbReference type="EMBL" id="PNR55209.1"/>
    </source>
</evidence>
<evidence type="ECO:0000313" key="2">
    <source>
        <dbReference type="EnsemblPlants" id="PAC:32920124.CDS.1"/>
    </source>
</evidence>
<keyword evidence="3" id="KW-1185">Reference proteome</keyword>
<dbReference type="AlphaFoldDB" id="A0A2K1KN58"/>
<gene>
    <name evidence="1" type="ORF">PHYPA_006104</name>
</gene>
<dbReference type="EMBL" id="ABEU02000004">
    <property type="protein sequence ID" value="PNR55209.1"/>
    <property type="molecule type" value="Genomic_DNA"/>
</dbReference>
<reference evidence="1 3" key="2">
    <citation type="journal article" date="2018" name="Plant J.">
        <title>The Physcomitrella patens chromosome-scale assembly reveals moss genome structure and evolution.</title>
        <authorList>
            <person name="Lang D."/>
            <person name="Ullrich K.K."/>
            <person name="Murat F."/>
            <person name="Fuchs J."/>
            <person name="Jenkins J."/>
            <person name="Haas F.B."/>
            <person name="Piednoel M."/>
            <person name="Gundlach H."/>
            <person name="Van Bel M."/>
            <person name="Meyberg R."/>
            <person name="Vives C."/>
            <person name="Morata J."/>
            <person name="Symeonidi A."/>
            <person name="Hiss M."/>
            <person name="Muchero W."/>
            <person name="Kamisugi Y."/>
            <person name="Saleh O."/>
            <person name="Blanc G."/>
            <person name="Decker E.L."/>
            <person name="van Gessel N."/>
            <person name="Grimwood J."/>
            <person name="Hayes R.D."/>
            <person name="Graham S.W."/>
            <person name="Gunter L.E."/>
            <person name="McDaniel S.F."/>
            <person name="Hoernstein S.N.W."/>
            <person name="Larsson A."/>
            <person name="Li F.W."/>
            <person name="Perroud P.F."/>
            <person name="Phillips J."/>
            <person name="Ranjan P."/>
            <person name="Rokshar D.S."/>
            <person name="Rothfels C.J."/>
            <person name="Schneider L."/>
            <person name="Shu S."/>
            <person name="Stevenson D.W."/>
            <person name="Thummler F."/>
            <person name="Tillich M."/>
            <person name="Villarreal Aguilar J.C."/>
            <person name="Widiez T."/>
            <person name="Wong G.K."/>
            <person name="Wymore A."/>
            <person name="Zhang Y."/>
            <person name="Zimmer A.D."/>
            <person name="Quatrano R.S."/>
            <person name="Mayer K.F.X."/>
            <person name="Goodstein D."/>
            <person name="Casacuberta J.M."/>
            <person name="Vandepoele K."/>
            <person name="Reski R."/>
            <person name="Cuming A.C."/>
            <person name="Tuskan G.A."/>
            <person name="Maumus F."/>
            <person name="Salse J."/>
            <person name="Schmutz J."/>
            <person name="Rensing S.A."/>
        </authorList>
    </citation>
    <scope>NUCLEOTIDE SEQUENCE [LARGE SCALE GENOMIC DNA]</scope>
    <source>
        <strain evidence="2 3">cv. Gransden 2004</strain>
    </source>
</reference>
<dbReference type="Gramene" id="Pp3c4_12220V3.1">
    <property type="protein sequence ID" value="PAC:32920124.CDS.1"/>
    <property type="gene ID" value="Pp3c4_12220"/>
</dbReference>
<dbReference type="InParanoid" id="A0A2K1KN58"/>